<evidence type="ECO:0000313" key="3">
    <source>
        <dbReference type="Proteomes" id="UP000199072"/>
    </source>
</evidence>
<keyword evidence="1" id="KW-0812">Transmembrane</keyword>
<sequence length="65" mass="7515">MDILTYLIYSIPLIFILLSCRYMLMFKKLMGTGKVSYIIGAKQRQNLFLFLAIVSSILIFAVTEF</sequence>
<reference evidence="2 3" key="1">
    <citation type="submission" date="2016-10" db="EMBL/GenBank/DDBJ databases">
        <authorList>
            <person name="de Groot N.N."/>
        </authorList>
    </citation>
    <scope>NUCLEOTIDE SEQUENCE [LARGE SCALE GENOMIC DNA]</scope>
    <source>
        <strain evidence="2 3">47C3B</strain>
    </source>
</reference>
<name>A0A1G7EWS2_9SPHI</name>
<dbReference type="Proteomes" id="UP000199072">
    <property type="component" value="Unassembled WGS sequence"/>
</dbReference>
<organism evidence="2 3">
    <name type="scientific">Mucilaginibacter pineti</name>
    <dbReference type="NCBI Taxonomy" id="1391627"/>
    <lineage>
        <taxon>Bacteria</taxon>
        <taxon>Pseudomonadati</taxon>
        <taxon>Bacteroidota</taxon>
        <taxon>Sphingobacteriia</taxon>
        <taxon>Sphingobacteriales</taxon>
        <taxon>Sphingobacteriaceae</taxon>
        <taxon>Mucilaginibacter</taxon>
    </lineage>
</organism>
<protein>
    <submittedName>
        <fullName evidence="2">Uncharacterized protein</fullName>
    </submittedName>
</protein>
<gene>
    <name evidence="2" type="ORF">SAMN05216464_108183</name>
</gene>
<feature type="transmembrane region" description="Helical" evidence="1">
    <location>
        <begin position="45"/>
        <end position="63"/>
    </location>
</feature>
<keyword evidence="1" id="KW-0472">Membrane</keyword>
<feature type="transmembrane region" description="Helical" evidence="1">
    <location>
        <begin position="6"/>
        <end position="24"/>
    </location>
</feature>
<keyword evidence="3" id="KW-1185">Reference proteome</keyword>
<dbReference type="AlphaFoldDB" id="A0A1G7EWS2"/>
<evidence type="ECO:0000256" key="1">
    <source>
        <dbReference type="SAM" id="Phobius"/>
    </source>
</evidence>
<dbReference type="EMBL" id="FNAI01000008">
    <property type="protein sequence ID" value="SDE67825.1"/>
    <property type="molecule type" value="Genomic_DNA"/>
</dbReference>
<evidence type="ECO:0000313" key="2">
    <source>
        <dbReference type="EMBL" id="SDE67825.1"/>
    </source>
</evidence>
<keyword evidence="1" id="KW-1133">Transmembrane helix</keyword>
<proteinExistence type="predicted"/>
<accession>A0A1G7EWS2</accession>